<dbReference type="GO" id="GO:0051304">
    <property type="term" value="P:chromosome separation"/>
    <property type="evidence" value="ECO:0007669"/>
    <property type="project" value="InterPro"/>
</dbReference>
<dbReference type="InterPro" id="IPR036390">
    <property type="entry name" value="WH_DNA-bd_sf"/>
</dbReference>
<dbReference type="InterPro" id="IPR005234">
    <property type="entry name" value="ScpB_csome_segregation"/>
</dbReference>
<keyword evidence="1" id="KW-0963">Cytoplasm</keyword>
<reference evidence="6" key="1">
    <citation type="journal article" date="2020" name="mSystems">
        <title>Genome- and Community-Level Interaction Insights into Carbon Utilization and Element Cycling Functions of Hydrothermarchaeota in Hydrothermal Sediment.</title>
        <authorList>
            <person name="Zhou Z."/>
            <person name="Liu Y."/>
            <person name="Xu W."/>
            <person name="Pan J."/>
            <person name="Luo Z.H."/>
            <person name="Li M."/>
        </authorList>
    </citation>
    <scope>NUCLEOTIDE SEQUENCE [LARGE SCALE GENOMIC DNA]</scope>
    <source>
        <strain evidence="6">HyVt-443</strain>
    </source>
</reference>
<dbReference type="AlphaFoldDB" id="A0A831RP63"/>
<evidence type="ECO:0000256" key="2">
    <source>
        <dbReference type="ARBA" id="ARBA00022618"/>
    </source>
</evidence>
<accession>A0A831RP63</accession>
<feature type="compositionally biased region" description="Low complexity" evidence="5">
    <location>
        <begin position="189"/>
        <end position="204"/>
    </location>
</feature>
<dbReference type="SUPFAM" id="SSF46785">
    <property type="entry name" value="Winged helix' DNA-binding domain"/>
    <property type="match status" value="2"/>
</dbReference>
<dbReference type="Proteomes" id="UP000886251">
    <property type="component" value="Unassembled WGS sequence"/>
</dbReference>
<feature type="region of interest" description="Disordered" evidence="5">
    <location>
        <begin position="189"/>
        <end position="262"/>
    </location>
</feature>
<name>A0A831RP63_9GAMM</name>
<sequence length="262" mass="28335">MASASDLRQIVEAALLAAGTPLDLDRLQGLFDGEERPGRKALREAIAALQQDYEGRGMELVEVGSGFRIQVRADYAPWVSRLWQERPARYSRAMLETLALIAYRQPITRGEIEEIRGVSVSSSIMKTLMEREWVRVVGHRDVPGRPSLYATTREFLDYFGLKSLDQLPPLQEIRDLESINRELELEIPGLDSGEAAGDALADAPAPEPGDETPAEGPAVDQPAGADAGAQPGEARQPAGEDDEPGGGECAAEPEGEGTHDHG</sequence>
<keyword evidence="3" id="KW-0159">Chromosome partition</keyword>
<proteinExistence type="predicted"/>
<keyword evidence="4" id="KW-0131">Cell cycle</keyword>
<comment type="caution">
    <text evidence="6">The sequence shown here is derived from an EMBL/GenBank/DDBJ whole genome shotgun (WGS) entry which is preliminary data.</text>
</comment>
<dbReference type="NCBIfam" id="TIGR00281">
    <property type="entry name" value="SMC-Scp complex subunit ScpB"/>
    <property type="match status" value="1"/>
</dbReference>
<dbReference type="Gene3D" id="1.10.10.10">
    <property type="entry name" value="Winged helix-like DNA-binding domain superfamily/Winged helix DNA-binding domain"/>
    <property type="match status" value="2"/>
</dbReference>
<evidence type="ECO:0000256" key="1">
    <source>
        <dbReference type="ARBA" id="ARBA00022490"/>
    </source>
</evidence>
<dbReference type="PANTHER" id="PTHR34298">
    <property type="entry name" value="SEGREGATION AND CONDENSATION PROTEIN B"/>
    <property type="match status" value="1"/>
</dbReference>
<dbReference type="EMBL" id="DRKP01000128">
    <property type="protein sequence ID" value="HEB96916.1"/>
    <property type="molecule type" value="Genomic_DNA"/>
</dbReference>
<evidence type="ECO:0000256" key="5">
    <source>
        <dbReference type="SAM" id="MobiDB-lite"/>
    </source>
</evidence>
<organism evidence="6">
    <name type="scientific">Sedimenticola thiotaurini</name>
    <dbReference type="NCBI Taxonomy" id="1543721"/>
    <lineage>
        <taxon>Bacteria</taxon>
        <taxon>Pseudomonadati</taxon>
        <taxon>Pseudomonadota</taxon>
        <taxon>Gammaproteobacteria</taxon>
        <taxon>Chromatiales</taxon>
        <taxon>Sedimenticolaceae</taxon>
        <taxon>Sedimenticola</taxon>
    </lineage>
</organism>
<evidence type="ECO:0000313" key="6">
    <source>
        <dbReference type="EMBL" id="HEB96916.1"/>
    </source>
</evidence>
<keyword evidence="2" id="KW-0132">Cell division</keyword>
<gene>
    <name evidence="6" type="primary">scpB</name>
    <name evidence="6" type="ORF">ENI96_10865</name>
</gene>
<dbReference type="GO" id="GO:0051301">
    <property type="term" value="P:cell division"/>
    <property type="evidence" value="ECO:0007669"/>
    <property type="project" value="UniProtKB-KW"/>
</dbReference>
<protein>
    <submittedName>
        <fullName evidence="6">SMC-Scp complex subunit ScpB</fullName>
    </submittedName>
</protein>
<evidence type="ECO:0000256" key="4">
    <source>
        <dbReference type="ARBA" id="ARBA00023306"/>
    </source>
</evidence>
<feature type="compositionally biased region" description="Low complexity" evidence="5">
    <location>
        <begin position="214"/>
        <end position="234"/>
    </location>
</feature>
<feature type="compositionally biased region" description="Acidic residues" evidence="5">
    <location>
        <begin position="239"/>
        <end position="255"/>
    </location>
</feature>
<dbReference type="Pfam" id="PF04079">
    <property type="entry name" value="SMC_ScpB"/>
    <property type="match status" value="1"/>
</dbReference>
<evidence type="ECO:0000256" key="3">
    <source>
        <dbReference type="ARBA" id="ARBA00022829"/>
    </source>
</evidence>
<dbReference type="PANTHER" id="PTHR34298:SF2">
    <property type="entry name" value="SEGREGATION AND CONDENSATION PROTEIN B"/>
    <property type="match status" value="1"/>
</dbReference>
<dbReference type="InterPro" id="IPR036388">
    <property type="entry name" value="WH-like_DNA-bd_sf"/>
</dbReference>